<evidence type="ECO:0000256" key="1">
    <source>
        <dbReference type="ARBA" id="ARBA00022604"/>
    </source>
</evidence>
<dbReference type="AlphaFoldDB" id="A0A8J4QH09"/>
<dbReference type="OrthoDB" id="10254527at2759"/>
<comment type="caution">
    <text evidence="4">The sequence shown here is derived from an EMBL/GenBank/DDBJ whole genome shotgun (WGS) entry which is preliminary data.</text>
</comment>
<gene>
    <name evidence="4" type="ORF">CMV_023178</name>
</gene>
<protein>
    <recommendedName>
        <fullName evidence="3">eRF1/Pelota-like N-terminal domain-containing protein</fullName>
    </recommendedName>
</protein>
<dbReference type="GO" id="GO:0003747">
    <property type="term" value="F:translation release factor activity"/>
    <property type="evidence" value="ECO:0007669"/>
    <property type="project" value="InterPro"/>
</dbReference>
<evidence type="ECO:0000256" key="2">
    <source>
        <dbReference type="ARBA" id="ARBA00045523"/>
    </source>
</evidence>
<name>A0A8J4QH09_9ROSI</name>
<comment type="function">
    <text evidence="2">Directs the termination of nascent peptide synthesis (translation) in response to the termination codons UAA, UAG and UGA. Modulates plant growth and development.</text>
</comment>
<feature type="domain" description="eRF1/Pelota-like N-terminal" evidence="3">
    <location>
        <begin position="16"/>
        <end position="56"/>
    </location>
</feature>
<evidence type="ECO:0000313" key="4">
    <source>
        <dbReference type="EMBL" id="KAF3951141.1"/>
    </source>
</evidence>
<dbReference type="PANTHER" id="PTHR10113">
    <property type="entry name" value="PEPTIDE CHAIN RELEASE FACTOR SUBUNIT 1"/>
    <property type="match status" value="1"/>
</dbReference>
<evidence type="ECO:0000259" key="3">
    <source>
        <dbReference type="Pfam" id="PF03463"/>
    </source>
</evidence>
<evidence type="ECO:0000313" key="5">
    <source>
        <dbReference type="Proteomes" id="UP000737018"/>
    </source>
</evidence>
<reference evidence="4" key="1">
    <citation type="submission" date="2020-03" db="EMBL/GenBank/DDBJ databases">
        <title>Castanea mollissima Vanexum genome sequencing.</title>
        <authorList>
            <person name="Staton M."/>
        </authorList>
    </citation>
    <scope>NUCLEOTIDE SEQUENCE</scope>
    <source>
        <tissue evidence="4">Leaf</tissue>
    </source>
</reference>
<dbReference type="Pfam" id="PF03463">
    <property type="entry name" value="eRF1_1"/>
    <property type="match status" value="1"/>
</dbReference>
<sequence>MADQEADKNIEIWKIKKLIKALEAARGNGTSMISLIMPPRDQISRVTKMLGDEFGTIVTDDGKEKKVTFDFEPFRPMNVSTLKTILLYKNAMGFNFGLTK</sequence>
<dbReference type="Gene3D" id="3.30.960.10">
    <property type="entry name" value="eRF1 domain 1"/>
    <property type="match status" value="1"/>
</dbReference>
<keyword evidence="5" id="KW-1185">Reference proteome</keyword>
<dbReference type="InterPro" id="IPR005140">
    <property type="entry name" value="eRF1_Pelota-like_N"/>
</dbReference>
<dbReference type="SUPFAM" id="SSF55481">
    <property type="entry name" value="N-terminal domain of eukaryotic peptide chain release factor subunit 1, ERF1"/>
    <property type="match status" value="1"/>
</dbReference>
<dbReference type="EMBL" id="JRKL02005087">
    <property type="protein sequence ID" value="KAF3951141.1"/>
    <property type="molecule type" value="Genomic_DNA"/>
</dbReference>
<dbReference type="InterPro" id="IPR024049">
    <property type="entry name" value="eRF1_1_sf"/>
</dbReference>
<accession>A0A8J4QH09</accession>
<dbReference type="InterPro" id="IPR004403">
    <property type="entry name" value="Peptide_chain-rel_eRF1/aRF1"/>
</dbReference>
<proteinExistence type="predicted"/>
<dbReference type="Proteomes" id="UP000737018">
    <property type="component" value="Unassembled WGS sequence"/>
</dbReference>
<organism evidence="4 5">
    <name type="scientific">Castanea mollissima</name>
    <name type="common">Chinese chestnut</name>
    <dbReference type="NCBI Taxonomy" id="60419"/>
    <lineage>
        <taxon>Eukaryota</taxon>
        <taxon>Viridiplantae</taxon>
        <taxon>Streptophyta</taxon>
        <taxon>Embryophyta</taxon>
        <taxon>Tracheophyta</taxon>
        <taxon>Spermatophyta</taxon>
        <taxon>Magnoliopsida</taxon>
        <taxon>eudicotyledons</taxon>
        <taxon>Gunneridae</taxon>
        <taxon>Pentapetalae</taxon>
        <taxon>rosids</taxon>
        <taxon>fabids</taxon>
        <taxon>Fagales</taxon>
        <taxon>Fagaceae</taxon>
        <taxon>Castanea</taxon>
    </lineage>
</organism>
<keyword evidence="1" id="KW-0341">Growth regulation</keyword>